<dbReference type="SMART" id="SM00558">
    <property type="entry name" value="JmjC"/>
    <property type="match status" value="1"/>
</dbReference>
<feature type="compositionally biased region" description="Basic and acidic residues" evidence="1">
    <location>
        <begin position="1"/>
        <end position="11"/>
    </location>
</feature>
<gene>
    <name evidence="3" type="ORF">KL928_000577</name>
</gene>
<evidence type="ECO:0000313" key="3">
    <source>
        <dbReference type="EMBL" id="KAG7822102.1"/>
    </source>
</evidence>
<dbReference type="InterPro" id="IPR003347">
    <property type="entry name" value="JmjC_dom"/>
</dbReference>
<feature type="compositionally biased region" description="Acidic residues" evidence="1">
    <location>
        <begin position="120"/>
        <end position="130"/>
    </location>
</feature>
<dbReference type="Proteomes" id="UP001196530">
    <property type="component" value="Unassembled WGS sequence"/>
</dbReference>
<dbReference type="PANTHER" id="PTHR12461:SF100">
    <property type="entry name" value="JMJC DOMAIN-CONTAINING PROTEIN 4"/>
    <property type="match status" value="1"/>
</dbReference>
<feature type="region of interest" description="Disordered" evidence="1">
    <location>
        <begin position="1"/>
        <end position="20"/>
    </location>
</feature>
<dbReference type="Gene3D" id="2.60.120.10">
    <property type="entry name" value="Jelly Rolls"/>
    <property type="match status" value="1"/>
</dbReference>
<proteinExistence type="predicted"/>
<dbReference type="InterPro" id="IPR014710">
    <property type="entry name" value="RmlC-like_jellyroll"/>
</dbReference>
<evidence type="ECO:0000259" key="2">
    <source>
        <dbReference type="PROSITE" id="PS51184"/>
    </source>
</evidence>
<feature type="domain" description="JmjC" evidence="2">
    <location>
        <begin position="191"/>
        <end position="466"/>
    </location>
</feature>
<dbReference type="PROSITE" id="PS51184">
    <property type="entry name" value="JMJC"/>
    <property type="match status" value="1"/>
</dbReference>
<name>A0AAN6DKH6_PICAN</name>
<accession>A0AAN6DKH6</accession>
<feature type="region of interest" description="Disordered" evidence="1">
    <location>
        <begin position="120"/>
        <end position="179"/>
    </location>
</feature>
<dbReference type="InterPro" id="IPR041667">
    <property type="entry name" value="Cupin_8"/>
</dbReference>
<feature type="compositionally biased region" description="Acidic residues" evidence="1">
    <location>
        <begin position="159"/>
        <end position="171"/>
    </location>
</feature>
<feature type="compositionally biased region" description="Basic and acidic residues" evidence="1">
    <location>
        <begin position="348"/>
        <end position="360"/>
    </location>
</feature>
<sequence length="484" mass="54648">MKRLRGAEHPQRTLRKSNATHEVDTIDATEATPAAFESRYILKRQPCLIQGLVAGFDLESFRLDNLANFLQCDDFLQVERKSNGGYGTGENRIRLKLADLVERLKNGDHSLYLTTQYDEDDCVSDDESDGEFPQTGIAPVPTDTDSELGSVDLDNFHDDFDDDGDNSDDGEFSANADETSLDTARARVQEFLQKPLTNLHRTWTMDLLRPGLLAGLVPQQINLWMGRADPDSRLLFDESKPLLGLGRSLPSPGASSSGLHHDHADNLYILVSGRKRFTLFPPTDAPSLYTVGDIETIYPSGVIDYTRNENAPFWKHVREDGALVEQVALWRLERESLDEEERKRLEAVAEGESGVHEEKARHGKTKRDPPSFSRIPPALLHLDDVQDAEQRAKMQRLIDTEFPRLKQCKPLQVTIEPGQMLYLPAGWFHEVSSFGSGDEQIHIAVNYWFAPPANRSPPLYADSYWTEDFDETSKCLRVLHSLDR</sequence>
<dbReference type="Pfam" id="PF13621">
    <property type="entry name" value="Cupin_8"/>
    <property type="match status" value="1"/>
</dbReference>
<dbReference type="EMBL" id="JAHLUX010000001">
    <property type="protein sequence ID" value="KAG7822102.1"/>
    <property type="molecule type" value="Genomic_DNA"/>
</dbReference>
<reference evidence="3" key="1">
    <citation type="journal article" date="2021" name="G3 (Bethesda)">
        <title>Genomic diversity, chromosomal rearrangements, and interspecies hybridization in the ogataea polymorpha species complex.</title>
        <authorList>
            <person name="Hanson S.J."/>
            <person name="Cinneide E.O."/>
            <person name="Salzberg L.I."/>
            <person name="Wolfe K.H."/>
            <person name="McGowan J."/>
            <person name="Fitzpatrick D.A."/>
            <person name="Matlin K."/>
        </authorList>
    </citation>
    <scope>NUCLEOTIDE SEQUENCE</scope>
    <source>
        <strain evidence="3">61-244</strain>
    </source>
</reference>
<dbReference type="AlphaFoldDB" id="A0AAN6DKH6"/>
<dbReference type="GeneID" id="66124628"/>
<comment type="caution">
    <text evidence="3">The sequence shown here is derived from an EMBL/GenBank/DDBJ whole genome shotgun (WGS) entry which is preliminary data.</text>
</comment>
<evidence type="ECO:0000256" key="1">
    <source>
        <dbReference type="SAM" id="MobiDB-lite"/>
    </source>
</evidence>
<protein>
    <recommendedName>
        <fullName evidence="2">JmjC domain-containing protein</fullName>
    </recommendedName>
</protein>
<evidence type="ECO:0000313" key="4">
    <source>
        <dbReference type="Proteomes" id="UP001196530"/>
    </source>
</evidence>
<organism evidence="3 4">
    <name type="scientific">Pichia angusta</name>
    <name type="common">Yeast</name>
    <name type="synonym">Hansenula polymorpha</name>
    <dbReference type="NCBI Taxonomy" id="870730"/>
    <lineage>
        <taxon>Eukaryota</taxon>
        <taxon>Fungi</taxon>
        <taxon>Dikarya</taxon>
        <taxon>Ascomycota</taxon>
        <taxon>Saccharomycotina</taxon>
        <taxon>Pichiomycetes</taxon>
        <taxon>Pichiales</taxon>
        <taxon>Pichiaceae</taxon>
        <taxon>Ogataea</taxon>
    </lineage>
</organism>
<dbReference type="Gene3D" id="2.60.120.650">
    <property type="entry name" value="Cupin"/>
    <property type="match status" value="1"/>
</dbReference>
<dbReference type="RefSeq" id="XP_043062472.1">
    <property type="nucleotide sequence ID" value="XM_043206287.1"/>
</dbReference>
<feature type="region of interest" description="Disordered" evidence="1">
    <location>
        <begin position="348"/>
        <end position="373"/>
    </location>
</feature>
<dbReference type="PANTHER" id="PTHR12461">
    <property type="entry name" value="HYPOXIA-INDUCIBLE FACTOR 1 ALPHA INHIBITOR-RELATED"/>
    <property type="match status" value="1"/>
</dbReference>
<dbReference type="SUPFAM" id="SSF51197">
    <property type="entry name" value="Clavaminate synthase-like"/>
    <property type="match status" value="1"/>
</dbReference>